<reference evidence="3" key="1">
    <citation type="submission" date="2016-06" db="EMBL/GenBank/DDBJ databases">
        <title>Parallel loss of symbiosis genes in relatives of nitrogen-fixing non-legume Parasponia.</title>
        <authorList>
            <person name="Van Velzen R."/>
            <person name="Holmer R."/>
            <person name="Bu F."/>
            <person name="Rutten L."/>
            <person name="Van Zeijl A."/>
            <person name="Liu W."/>
            <person name="Santuari L."/>
            <person name="Cao Q."/>
            <person name="Sharma T."/>
            <person name="Shen D."/>
            <person name="Roswanjaya Y."/>
            <person name="Wardhani T."/>
            <person name="Kalhor M.S."/>
            <person name="Jansen J."/>
            <person name="Van den Hoogen J."/>
            <person name="Gungor B."/>
            <person name="Hartog M."/>
            <person name="Hontelez J."/>
            <person name="Verver J."/>
            <person name="Yang W.-C."/>
            <person name="Schijlen E."/>
            <person name="Repin R."/>
            <person name="Schilthuizen M."/>
            <person name="Schranz E."/>
            <person name="Heidstra R."/>
            <person name="Miyata K."/>
            <person name="Fedorova E."/>
            <person name="Kohlen W."/>
            <person name="Bisseling T."/>
            <person name="Smit S."/>
            <person name="Geurts R."/>
        </authorList>
    </citation>
    <scope>NUCLEOTIDE SEQUENCE [LARGE SCALE GENOMIC DNA]</scope>
    <source>
        <strain evidence="3">cv. WU1-14</strain>
    </source>
</reference>
<evidence type="ECO:0000313" key="2">
    <source>
        <dbReference type="EMBL" id="PON58848.1"/>
    </source>
</evidence>
<dbReference type="PANTHER" id="PTHR46038">
    <property type="entry name" value="EXPRESSED PROTEIN-RELATED"/>
    <property type="match status" value="1"/>
</dbReference>
<dbReference type="AlphaFoldDB" id="A0A2P5CCT7"/>
<keyword evidence="2" id="KW-0808">Transferase</keyword>
<dbReference type="GO" id="GO:0016740">
    <property type="term" value="F:transferase activity"/>
    <property type="evidence" value="ECO:0007669"/>
    <property type="project" value="UniProtKB-KW"/>
</dbReference>
<dbReference type="Pfam" id="PF03407">
    <property type="entry name" value="Nucleotid_trans"/>
    <property type="match status" value="1"/>
</dbReference>
<dbReference type="STRING" id="3476.A0A2P5CCT7"/>
<dbReference type="OrthoDB" id="540503at2759"/>
<dbReference type="InterPro" id="IPR044821">
    <property type="entry name" value="At1g28695/At4g15970-like"/>
</dbReference>
<dbReference type="EMBL" id="JXTB01000145">
    <property type="protein sequence ID" value="PON58848.1"/>
    <property type="molecule type" value="Genomic_DNA"/>
</dbReference>
<organism evidence="2 3">
    <name type="scientific">Parasponia andersonii</name>
    <name type="common">Sponia andersonii</name>
    <dbReference type="NCBI Taxonomy" id="3476"/>
    <lineage>
        <taxon>Eukaryota</taxon>
        <taxon>Viridiplantae</taxon>
        <taxon>Streptophyta</taxon>
        <taxon>Embryophyta</taxon>
        <taxon>Tracheophyta</taxon>
        <taxon>Spermatophyta</taxon>
        <taxon>Magnoliopsida</taxon>
        <taxon>eudicotyledons</taxon>
        <taxon>Gunneridae</taxon>
        <taxon>Pentapetalae</taxon>
        <taxon>rosids</taxon>
        <taxon>fabids</taxon>
        <taxon>Rosales</taxon>
        <taxon>Cannabaceae</taxon>
        <taxon>Parasponia</taxon>
    </lineage>
</organism>
<gene>
    <name evidence="2" type="ORF">PanWU01x14_163630</name>
</gene>
<dbReference type="InterPro" id="IPR005069">
    <property type="entry name" value="Nucl-diP-sugar_transferase"/>
</dbReference>
<evidence type="ECO:0000313" key="3">
    <source>
        <dbReference type="Proteomes" id="UP000237105"/>
    </source>
</evidence>
<proteinExistence type="predicted"/>
<feature type="domain" description="Nucleotide-diphospho-sugar transferase" evidence="1">
    <location>
        <begin position="95"/>
        <end position="164"/>
    </location>
</feature>
<name>A0A2P5CCT7_PARAD</name>
<evidence type="ECO:0000259" key="1">
    <source>
        <dbReference type="Pfam" id="PF03407"/>
    </source>
</evidence>
<dbReference type="Proteomes" id="UP000237105">
    <property type="component" value="Unassembled WGS sequence"/>
</dbReference>
<sequence length="176" mass="20018">MAAILYLSVSSSSNITSQLFSLKPGVLKCPVTNLNTREAPLDELEAALAKASMENKTVIIAVINKAYADEEIGGDSTMLDLFLRSFWLGEDTRPLLNHLLLVAVDQTAHERCQFLKLNCYKLETDGVDFTEEKLYMSPGFLKMMWRRTWFLLEVLKRGYSFIFTVSFLSMQKSFPK</sequence>
<dbReference type="PANTHER" id="PTHR46038:SF12">
    <property type="entry name" value="OS03G0731800 PROTEIN"/>
    <property type="match status" value="1"/>
</dbReference>
<comment type="caution">
    <text evidence="2">The sequence shown here is derived from an EMBL/GenBank/DDBJ whole genome shotgun (WGS) entry which is preliminary data.</text>
</comment>
<keyword evidence="3" id="KW-1185">Reference proteome</keyword>
<accession>A0A2P5CCT7</accession>
<protein>
    <submittedName>
        <fullName evidence="2">Nucleotide-diphospho-sugar transferase</fullName>
    </submittedName>
</protein>